<feature type="domain" description="AB hydrolase-1" evidence="1">
    <location>
        <begin position="44"/>
        <end position="250"/>
    </location>
</feature>
<dbReference type="SUPFAM" id="SSF53474">
    <property type="entry name" value="alpha/beta-Hydrolases"/>
    <property type="match status" value="1"/>
</dbReference>
<dbReference type="Gene3D" id="3.40.50.1820">
    <property type="entry name" value="alpha/beta hydrolase"/>
    <property type="match status" value="1"/>
</dbReference>
<name>A0ABS0K6Q7_9ACTN</name>
<sequence>MAEAATTGTVRSADGTIIAYERSGAGPAVILVDAAGGFREMGPMRSLAAHLAEEFTVLTYDRRGRGQSSDTSPYAPQREVEDLRALIEDASGGSAALYGFSSGAVLALLAATGGLSVTRLALLEPPLAQGEQSTDDPGLAADITELVAAGRPGDAMLHFQRSIGVPAELIDGMRDGPGWPAMEALAHTLVYDLTLLTALPAEALTTLTIPTLVLDSAQSDARLHGWAQGAAEALPAGRHRTLPGEWHGVSDEVLAPVLADHFSGRAD</sequence>
<dbReference type="Proteomes" id="UP000631791">
    <property type="component" value="Unassembled WGS sequence"/>
</dbReference>
<evidence type="ECO:0000259" key="1">
    <source>
        <dbReference type="Pfam" id="PF12697"/>
    </source>
</evidence>
<accession>A0ABS0K6Q7</accession>
<evidence type="ECO:0000313" key="3">
    <source>
        <dbReference type="Proteomes" id="UP000631791"/>
    </source>
</evidence>
<comment type="caution">
    <text evidence="2">The sequence shown here is derived from an EMBL/GenBank/DDBJ whole genome shotgun (WGS) entry which is preliminary data.</text>
</comment>
<proteinExistence type="predicted"/>
<dbReference type="RefSeq" id="WP_196922652.1">
    <property type="nucleotide sequence ID" value="NZ_JADOTY010000001.1"/>
</dbReference>
<evidence type="ECO:0000313" key="2">
    <source>
        <dbReference type="EMBL" id="MBG6104161.1"/>
    </source>
</evidence>
<dbReference type="Pfam" id="PF12697">
    <property type="entry name" value="Abhydrolase_6"/>
    <property type="match status" value="1"/>
</dbReference>
<protein>
    <submittedName>
        <fullName evidence="2">Pimeloyl-ACP methyl ester carboxylesterase</fullName>
    </submittedName>
</protein>
<gene>
    <name evidence="2" type="ORF">IW249_004575</name>
</gene>
<dbReference type="EMBL" id="JADOTY010000001">
    <property type="protein sequence ID" value="MBG6104161.1"/>
    <property type="molecule type" value="Genomic_DNA"/>
</dbReference>
<reference evidence="2 3" key="1">
    <citation type="submission" date="2020-11" db="EMBL/GenBank/DDBJ databases">
        <title>Sequencing the genomes of 1000 actinobacteria strains.</title>
        <authorList>
            <person name="Klenk H.-P."/>
        </authorList>
    </citation>
    <scope>NUCLEOTIDE SEQUENCE [LARGE SCALE GENOMIC DNA]</scope>
    <source>
        <strain evidence="2 3">DSM 101695</strain>
    </source>
</reference>
<organism evidence="2 3">
    <name type="scientific">Micromonospora vinacea</name>
    <dbReference type="NCBI Taxonomy" id="709878"/>
    <lineage>
        <taxon>Bacteria</taxon>
        <taxon>Bacillati</taxon>
        <taxon>Actinomycetota</taxon>
        <taxon>Actinomycetes</taxon>
        <taxon>Micromonosporales</taxon>
        <taxon>Micromonosporaceae</taxon>
        <taxon>Micromonospora</taxon>
    </lineage>
</organism>
<dbReference type="InterPro" id="IPR000073">
    <property type="entry name" value="AB_hydrolase_1"/>
</dbReference>
<keyword evidence="3" id="KW-1185">Reference proteome</keyword>
<dbReference type="InterPro" id="IPR029058">
    <property type="entry name" value="AB_hydrolase_fold"/>
</dbReference>